<evidence type="ECO:0000313" key="5">
    <source>
        <dbReference type="EMBL" id="SFB62588.1"/>
    </source>
</evidence>
<dbReference type="PRINTS" id="PR00040">
    <property type="entry name" value="HTHMERR"/>
</dbReference>
<dbReference type="PANTHER" id="PTHR30204:SF94">
    <property type="entry name" value="HEAVY METAL-DEPENDENT TRANSCRIPTIONAL REGULATOR HI_0293-RELATED"/>
    <property type="match status" value="1"/>
</dbReference>
<dbReference type="STRING" id="490629.SAMN05216266_13117"/>
<evidence type="ECO:0000259" key="4">
    <source>
        <dbReference type="PROSITE" id="PS50937"/>
    </source>
</evidence>
<dbReference type="Pfam" id="PF00376">
    <property type="entry name" value="MerR"/>
    <property type="match status" value="1"/>
</dbReference>
<protein>
    <submittedName>
        <fullName evidence="5">DNA-binding transcriptional regulator, MerR family</fullName>
    </submittedName>
</protein>
<dbReference type="Gene3D" id="1.10.1660.10">
    <property type="match status" value="1"/>
</dbReference>
<dbReference type="Proteomes" id="UP000243799">
    <property type="component" value="Unassembled WGS sequence"/>
</dbReference>
<keyword evidence="3" id="KW-0804">Transcription</keyword>
<organism evidence="5 6">
    <name type="scientific">Amycolatopsis marina</name>
    <dbReference type="NCBI Taxonomy" id="490629"/>
    <lineage>
        <taxon>Bacteria</taxon>
        <taxon>Bacillati</taxon>
        <taxon>Actinomycetota</taxon>
        <taxon>Actinomycetes</taxon>
        <taxon>Pseudonocardiales</taxon>
        <taxon>Pseudonocardiaceae</taxon>
        <taxon>Amycolatopsis</taxon>
    </lineage>
</organism>
<evidence type="ECO:0000256" key="2">
    <source>
        <dbReference type="ARBA" id="ARBA00023125"/>
    </source>
</evidence>
<dbReference type="InterPro" id="IPR009061">
    <property type="entry name" value="DNA-bd_dom_put_sf"/>
</dbReference>
<dbReference type="PANTHER" id="PTHR30204">
    <property type="entry name" value="REDOX-CYCLING DRUG-SENSING TRANSCRIPTIONAL ACTIVATOR SOXR"/>
    <property type="match status" value="1"/>
</dbReference>
<dbReference type="PROSITE" id="PS50937">
    <property type="entry name" value="HTH_MERR_2"/>
    <property type="match status" value="1"/>
</dbReference>
<dbReference type="InterPro" id="IPR000551">
    <property type="entry name" value="MerR-type_HTH_dom"/>
</dbReference>
<evidence type="ECO:0000256" key="1">
    <source>
        <dbReference type="ARBA" id="ARBA00023015"/>
    </source>
</evidence>
<dbReference type="OrthoDB" id="9802039at2"/>
<dbReference type="SUPFAM" id="SSF46955">
    <property type="entry name" value="Putative DNA-binding domain"/>
    <property type="match status" value="1"/>
</dbReference>
<dbReference type="InterPro" id="IPR047057">
    <property type="entry name" value="MerR_fam"/>
</dbReference>
<dbReference type="SMART" id="SM00422">
    <property type="entry name" value="HTH_MERR"/>
    <property type="match status" value="1"/>
</dbReference>
<keyword evidence="6" id="KW-1185">Reference proteome</keyword>
<keyword evidence="2 5" id="KW-0238">DNA-binding</keyword>
<gene>
    <name evidence="5" type="ORF">SAMN05216266_13117</name>
</gene>
<dbReference type="CDD" id="cd04770">
    <property type="entry name" value="HTH_HMRTR"/>
    <property type="match status" value="1"/>
</dbReference>
<evidence type="ECO:0000313" key="6">
    <source>
        <dbReference type="Proteomes" id="UP000243799"/>
    </source>
</evidence>
<dbReference type="RefSeq" id="WP_091679087.1">
    <property type="nucleotide sequence ID" value="NZ_FOKG01000031.1"/>
</dbReference>
<evidence type="ECO:0000256" key="3">
    <source>
        <dbReference type="ARBA" id="ARBA00023163"/>
    </source>
</evidence>
<dbReference type="EMBL" id="FOKG01000031">
    <property type="protein sequence ID" value="SFB62588.1"/>
    <property type="molecule type" value="Genomic_DNA"/>
</dbReference>
<dbReference type="GO" id="GO:0003677">
    <property type="term" value="F:DNA binding"/>
    <property type="evidence" value="ECO:0007669"/>
    <property type="project" value="UniProtKB-KW"/>
</dbReference>
<dbReference type="GO" id="GO:0003700">
    <property type="term" value="F:DNA-binding transcription factor activity"/>
    <property type="evidence" value="ECO:0007669"/>
    <property type="project" value="InterPro"/>
</dbReference>
<accession>A0A1I1CNV9</accession>
<reference evidence="6" key="1">
    <citation type="submission" date="2016-10" db="EMBL/GenBank/DDBJ databases">
        <authorList>
            <person name="Varghese N."/>
            <person name="Submissions S."/>
        </authorList>
    </citation>
    <scope>NUCLEOTIDE SEQUENCE [LARGE SCALE GENOMIC DNA]</scope>
    <source>
        <strain evidence="6">CGMCC 4.3568</strain>
    </source>
</reference>
<sequence length="140" mass="15489">MKIGELAARSGTTAKTVRFYEQAGLLPDPDRKPNGYRDYGPHVAERLSFIRRGQAAGLSLREVRQILAIHDRGDTPCRHVREILHARLDGVRGHIAELIALESHLESLLAYARDGEPTAHDRAGVCWILDTDPDADSETG</sequence>
<dbReference type="AlphaFoldDB" id="A0A1I1CNV9"/>
<name>A0A1I1CNV9_9PSEU</name>
<dbReference type="InterPro" id="IPR015358">
    <property type="entry name" value="Tscrpt_reg_MerR_DNA-bd"/>
</dbReference>
<proteinExistence type="predicted"/>
<feature type="domain" description="HTH merR-type" evidence="4">
    <location>
        <begin position="1"/>
        <end position="69"/>
    </location>
</feature>
<dbReference type="Pfam" id="PF09278">
    <property type="entry name" value="MerR-DNA-bind"/>
    <property type="match status" value="1"/>
</dbReference>
<keyword evidence="1" id="KW-0805">Transcription regulation</keyword>